<evidence type="ECO:0000313" key="4">
    <source>
        <dbReference type="EMBL" id="EEX76776.1"/>
    </source>
</evidence>
<feature type="transmembrane region" description="Helical" evidence="1">
    <location>
        <begin position="12"/>
        <end position="37"/>
    </location>
</feature>
<evidence type="ECO:0000256" key="1">
    <source>
        <dbReference type="SAM" id="Phobius"/>
    </source>
</evidence>
<sequence>MNLSFREQKKLKIFLLVLILFMFLPILLTFFCGKIFYSNTTDSATRGLYLKTCSQELHYGDYVIVELPMDVPSLHVQQGFLLLKRVRGFSGDSYRIEEGRLSLGDADYPIYPVAGLPQQDDGIKFVPDGELLLLNDMEKSFDSRYFGPVSQGNVVAKVSLFLSYEPFYHIMEVLS</sequence>
<dbReference type="GO" id="GO:0004252">
    <property type="term" value="F:serine-type endopeptidase activity"/>
    <property type="evidence" value="ECO:0007669"/>
    <property type="project" value="InterPro"/>
</dbReference>
<dbReference type="AlphaFoldDB" id="C9LWM8"/>
<keyword evidence="1" id="KW-1133">Transmembrane helix</keyword>
<dbReference type="Pfam" id="PF10502">
    <property type="entry name" value="Peptidase_S26"/>
    <property type="match status" value="1"/>
</dbReference>
<keyword evidence="6" id="KW-1185">Reference proteome</keyword>
<dbReference type="Gene3D" id="2.10.109.10">
    <property type="entry name" value="Umud Fragment, subunit A"/>
    <property type="match status" value="1"/>
</dbReference>
<evidence type="ECO:0000313" key="5">
    <source>
        <dbReference type="Proteomes" id="UP000003505"/>
    </source>
</evidence>
<dbReference type="EMBL" id="ACKP02000044">
    <property type="protein sequence ID" value="EEX76776.1"/>
    <property type="molecule type" value="Genomic_DNA"/>
</dbReference>
<name>C9LWM8_SELS3</name>
<dbReference type="EMBL" id="CP002637">
    <property type="protein sequence ID" value="AEB99621.1"/>
    <property type="molecule type" value="Genomic_DNA"/>
</dbReference>
<dbReference type="RefSeq" id="WP_006193185.1">
    <property type="nucleotide sequence ID" value="NC_015437.1"/>
</dbReference>
<protein>
    <submittedName>
        <fullName evidence="3">Peptidase S26, conserved region</fullName>
    </submittedName>
    <submittedName>
        <fullName evidence="4">Putative conjugative transfer signal peptidase TraF</fullName>
    </submittedName>
</protein>
<organism evidence="4 5">
    <name type="scientific">Selenomonas sputigena (strain ATCC 35185 / DSM 20758 / CCUG 44933 / VPI D19B-28)</name>
    <dbReference type="NCBI Taxonomy" id="546271"/>
    <lineage>
        <taxon>Bacteria</taxon>
        <taxon>Bacillati</taxon>
        <taxon>Bacillota</taxon>
        <taxon>Negativicutes</taxon>
        <taxon>Selenomonadales</taxon>
        <taxon>Selenomonadaceae</taxon>
        <taxon>Selenomonas</taxon>
    </lineage>
</organism>
<dbReference type="HOGENOM" id="CLU_104604_3_1_9"/>
<reference evidence="3 6" key="2">
    <citation type="submission" date="2011-04" db="EMBL/GenBank/DDBJ databases">
        <title>The complete genome of Selenomonas sputigena DSM 20758.</title>
        <authorList>
            <consortium name="US DOE Joint Genome Institute (JGI-PGF)"/>
            <person name="Lucas S."/>
            <person name="Copeland A."/>
            <person name="Lapidus A."/>
            <person name="Bruce D."/>
            <person name="Goodwin L."/>
            <person name="Pitluck S."/>
            <person name="Peters L."/>
            <person name="Kyrpides N."/>
            <person name="Mavromatis K."/>
            <person name="Ivanova N."/>
            <person name="Ovchinnikova G."/>
            <person name="Teshima H."/>
            <person name="Detter J.C."/>
            <person name="Tapia R."/>
            <person name="Han C."/>
            <person name="Land M."/>
            <person name="Hauser L."/>
            <person name="Markowitz V."/>
            <person name="Cheng J.-F."/>
            <person name="Hugenholtz P."/>
            <person name="Woyke T."/>
            <person name="Wu D."/>
            <person name="Gronow S."/>
            <person name="Wellnitz S."/>
            <person name="Schneider S."/>
            <person name="Klenk H.-P."/>
            <person name="Eisen J.A."/>
        </authorList>
    </citation>
    <scope>NUCLEOTIDE SEQUENCE [LARGE SCALE GENOMIC DNA]</scope>
    <source>
        <strain evidence="3">ATCC 35185</strain>
        <strain evidence="6">ATCC 35185 / DSM 20758 / VPI D19B-28</strain>
    </source>
</reference>
<feature type="domain" description="Peptidase S26" evidence="2">
    <location>
        <begin position="14"/>
        <end position="160"/>
    </location>
</feature>
<dbReference type="SUPFAM" id="SSF51306">
    <property type="entry name" value="LexA/Signal peptidase"/>
    <property type="match status" value="1"/>
</dbReference>
<dbReference type="Proteomes" id="UP000011124">
    <property type="component" value="Chromosome"/>
</dbReference>
<evidence type="ECO:0000259" key="2">
    <source>
        <dbReference type="Pfam" id="PF10502"/>
    </source>
</evidence>
<proteinExistence type="predicted"/>
<dbReference type="eggNOG" id="COG4959">
    <property type="taxonomic scope" value="Bacteria"/>
</dbReference>
<dbReference type="GO" id="GO:0006465">
    <property type="term" value="P:signal peptide processing"/>
    <property type="evidence" value="ECO:0007669"/>
    <property type="project" value="InterPro"/>
</dbReference>
<evidence type="ECO:0000313" key="6">
    <source>
        <dbReference type="Proteomes" id="UP000011124"/>
    </source>
</evidence>
<dbReference type="InterPro" id="IPR036286">
    <property type="entry name" value="LexA/Signal_pep-like_sf"/>
</dbReference>
<gene>
    <name evidence="3" type="ordered locus">Selsp_0652</name>
    <name evidence="4" type="ORF">SELSPUOL_01883</name>
</gene>
<dbReference type="InterPro" id="IPR019533">
    <property type="entry name" value="Peptidase_S26"/>
</dbReference>
<reference evidence="4 5" key="1">
    <citation type="submission" date="2009-09" db="EMBL/GenBank/DDBJ databases">
        <authorList>
            <person name="Weinstock G."/>
            <person name="Sodergren E."/>
            <person name="Clifton S."/>
            <person name="Fulton L."/>
            <person name="Fulton B."/>
            <person name="Courtney L."/>
            <person name="Fronick C."/>
            <person name="Harrison M."/>
            <person name="Strong C."/>
            <person name="Farmer C."/>
            <person name="Delahaunty K."/>
            <person name="Markovic C."/>
            <person name="Hall O."/>
            <person name="Minx P."/>
            <person name="Tomlinson C."/>
            <person name="Mitreva M."/>
            <person name="Nelson J."/>
            <person name="Hou S."/>
            <person name="Wollam A."/>
            <person name="Pepin K.H."/>
            <person name="Johnson M."/>
            <person name="Bhonagiri V."/>
            <person name="Nash W.E."/>
            <person name="Warren W."/>
            <person name="Chinwalla A."/>
            <person name="Mardis E.R."/>
            <person name="Wilson R.K."/>
        </authorList>
    </citation>
    <scope>NUCLEOTIDE SEQUENCE [LARGE SCALE GENOMIC DNA]</scope>
    <source>
        <strain evidence="4">ATCC 35185</strain>
        <strain evidence="5">ATCC 35185 / DSM 20758 / VPI D19B-28</strain>
    </source>
</reference>
<dbReference type="KEGG" id="ssg:Selsp_0652"/>
<accession>C9LWM8</accession>
<keyword evidence="1" id="KW-0472">Membrane</keyword>
<keyword evidence="1" id="KW-0812">Transmembrane</keyword>
<dbReference type="OrthoDB" id="5360818at2"/>
<evidence type="ECO:0000313" key="3">
    <source>
        <dbReference type="EMBL" id="AEB99621.1"/>
    </source>
</evidence>
<dbReference type="Proteomes" id="UP000003505">
    <property type="component" value="Unassembled WGS sequence"/>
</dbReference>
<dbReference type="STRING" id="546271.Selsp_0652"/>